<feature type="region of interest" description="Disordered" evidence="1">
    <location>
        <begin position="47"/>
        <end position="82"/>
    </location>
</feature>
<dbReference type="Pfam" id="PF02875">
    <property type="entry name" value="Mur_ligase_C"/>
    <property type="match status" value="1"/>
</dbReference>
<evidence type="ECO:0000259" key="2">
    <source>
        <dbReference type="Pfam" id="PF02875"/>
    </source>
</evidence>
<dbReference type="PANTHER" id="PTHR23135">
    <property type="entry name" value="MUR LIGASE FAMILY MEMBER"/>
    <property type="match status" value="1"/>
</dbReference>
<dbReference type="InterPro" id="IPR036615">
    <property type="entry name" value="Mur_ligase_C_dom_sf"/>
</dbReference>
<gene>
    <name evidence="3" type="ORF">DSL92_03065</name>
</gene>
<dbReference type="Gene3D" id="3.90.190.20">
    <property type="entry name" value="Mur ligase, C-terminal domain"/>
    <property type="match status" value="1"/>
</dbReference>
<comment type="caution">
    <text evidence="3">The sequence shown here is derived from an EMBL/GenBank/DDBJ whole genome shotgun (WGS) entry which is preliminary data.</text>
</comment>
<accession>A0A432JKW6</accession>
<name>A0A432JKW6_9GAMM</name>
<organism evidence="3">
    <name type="scientific">Billgrantia gudaonensis</name>
    <dbReference type="NCBI Taxonomy" id="376427"/>
    <lineage>
        <taxon>Bacteria</taxon>
        <taxon>Pseudomonadati</taxon>
        <taxon>Pseudomonadota</taxon>
        <taxon>Gammaproteobacteria</taxon>
        <taxon>Oceanospirillales</taxon>
        <taxon>Halomonadaceae</taxon>
        <taxon>Billgrantia</taxon>
    </lineage>
</organism>
<reference evidence="3" key="1">
    <citation type="submission" date="2018-12" db="EMBL/GenBank/DDBJ databases">
        <authorList>
            <person name="Jadhav K."/>
            <person name="Kushwaha B."/>
            <person name="Jadhav I."/>
        </authorList>
    </citation>
    <scope>NUCLEOTIDE SEQUENCE [LARGE SCALE GENOMIC DNA]</scope>
    <source>
        <strain evidence="3">SBS 10</strain>
    </source>
</reference>
<protein>
    <recommendedName>
        <fullName evidence="2">Mur ligase C-terminal domain-containing protein</fullName>
    </recommendedName>
</protein>
<proteinExistence type="predicted"/>
<dbReference type="EMBL" id="RXHI01000007">
    <property type="protein sequence ID" value="RUA22916.1"/>
    <property type="molecule type" value="Genomic_DNA"/>
</dbReference>
<dbReference type="GO" id="GO:0016881">
    <property type="term" value="F:acid-amino acid ligase activity"/>
    <property type="evidence" value="ECO:0007669"/>
    <property type="project" value="InterPro"/>
</dbReference>
<dbReference type="AlphaFoldDB" id="A0A432JKW6"/>
<evidence type="ECO:0000256" key="1">
    <source>
        <dbReference type="SAM" id="MobiDB-lite"/>
    </source>
</evidence>
<dbReference type="PANTHER" id="PTHR23135:SF4">
    <property type="entry name" value="UDP-N-ACETYLMURAMOYL-L-ALANYL-D-GLUTAMATE--2,6-DIAMINOPIMELATE LIGASE MURE HOMOLOG, CHLOROPLASTIC"/>
    <property type="match status" value="1"/>
</dbReference>
<feature type="compositionally biased region" description="Basic and acidic residues" evidence="1">
    <location>
        <begin position="47"/>
        <end position="61"/>
    </location>
</feature>
<evidence type="ECO:0000313" key="3">
    <source>
        <dbReference type="EMBL" id="RUA22916.1"/>
    </source>
</evidence>
<dbReference type="SUPFAM" id="SSF53244">
    <property type="entry name" value="MurD-like peptide ligases, peptide-binding domain"/>
    <property type="match status" value="1"/>
</dbReference>
<dbReference type="InterPro" id="IPR004101">
    <property type="entry name" value="Mur_ligase_C"/>
</dbReference>
<feature type="domain" description="Mur ligase C-terminal" evidence="2">
    <location>
        <begin position="22"/>
        <end position="107"/>
    </location>
</feature>
<sequence>MRWRMPWRRCVPISPDRVGCGVCSAAGERDSGKRSLMAAVAERHADRLVVTDDNPRGENRQRSASRSWPVSRRRAPASLESGGRAAAIAWVLAETGPDDVVLVAGKGHETYQEIGGVRHPFSDVEEVTVALGGGRPWHEPMRSRHSVRSGR</sequence>